<comment type="similarity">
    <text evidence="2">Belongs to the glutamate-gated ion channel (TC 1.A.10.1) family.</text>
</comment>
<feature type="non-terminal residue" evidence="15">
    <location>
        <position position="270"/>
    </location>
</feature>
<comment type="subcellular location">
    <subcellularLocation>
        <location evidence="1">Membrane</location>
        <topology evidence="1">Multi-pass membrane protein</topology>
    </subcellularLocation>
</comment>
<dbReference type="EMBL" id="JASPKZ010008379">
    <property type="protein sequence ID" value="KAJ9579726.1"/>
    <property type="molecule type" value="Genomic_DNA"/>
</dbReference>
<dbReference type="Pfam" id="PF10613">
    <property type="entry name" value="Lig_chan-Glu_bd"/>
    <property type="match status" value="1"/>
</dbReference>
<dbReference type="AlphaFoldDB" id="A0AAD7ZFW1"/>
<evidence type="ECO:0000256" key="3">
    <source>
        <dbReference type="ARBA" id="ARBA00022448"/>
    </source>
</evidence>
<feature type="non-terminal residue" evidence="15">
    <location>
        <position position="1"/>
    </location>
</feature>
<dbReference type="Gene3D" id="3.40.50.2300">
    <property type="match status" value="2"/>
</dbReference>
<comment type="caution">
    <text evidence="15">The sequence shown here is derived from an EMBL/GenBank/DDBJ whole genome shotgun (WGS) entry which is preliminary data.</text>
</comment>
<evidence type="ECO:0000313" key="16">
    <source>
        <dbReference type="Proteomes" id="UP001233999"/>
    </source>
</evidence>
<keyword evidence="7 12" id="KW-0472">Membrane</keyword>
<evidence type="ECO:0000256" key="10">
    <source>
        <dbReference type="ARBA" id="ARBA00023286"/>
    </source>
</evidence>
<sequence>VELKGLSGPIEFKEGRRIQFKLDLLKLKQHALVKVGEWSPGTGVNITDRSAFFDPGTMNVTLVVITILETPYVMHRTQSNLTGNSRYEGFCIDLLREIASMVGFEYRIELVPDGKYGVYDLETGEWNGIVRHRSTKADLAVGSMTINYARESVIDFTKPFMNLGISILFKVPTSQPTRLFSFMNPLAVDIWLYVLAAYILVSITMFVVARFSPYEWHNPHPCDIENHLVENQFSLANSFWFTIGTLMQQGSDLNPKLLENISHSVFCKST</sequence>
<dbReference type="PANTHER" id="PTHR18966">
    <property type="entry name" value="IONOTROPIC GLUTAMATE RECEPTOR"/>
    <property type="match status" value="1"/>
</dbReference>
<dbReference type="InterPro" id="IPR015683">
    <property type="entry name" value="Ionotropic_Glu_rcpt"/>
</dbReference>
<dbReference type="GO" id="GO:0016020">
    <property type="term" value="C:membrane"/>
    <property type="evidence" value="ECO:0007669"/>
    <property type="project" value="UniProtKB-SubCell"/>
</dbReference>
<dbReference type="Gene3D" id="3.40.190.10">
    <property type="entry name" value="Periplasmic binding protein-like II"/>
    <property type="match status" value="1"/>
</dbReference>
<organism evidence="15 16">
    <name type="scientific">Diploptera punctata</name>
    <name type="common">Pacific beetle cockroach</name>
    <dbReference type="NCBI Taxonomy" id="6984"/>
    <lineage>
        <taxon>Eukaryota</taxon>
        <taxon>Metazoa</taxon>
        <taxon>Ecdysozoa</taxon>
        <taxon>Arthropoda</taxon>
        <taxon>Hexapoda</taxon>
        <taxon>Insecta</taxon>
        <taxon>Pterygota</taxon>
        <taxon>Neoptera</taxon>
        <taxon>Polyneoptera</taxon>
        <taxon>Dictyoptera</taxon>
        <taxon>Blattodea</taxon>
        <taxon>Blaberoidea</taxon>
        <taxon>Blaberidae</taxon>
        <taxon>Diplopterinae</taxon>
        <taxon>Diploptera</taxon>
    </lineage>
</organism>
<dbReference type="InterPro" id="IPR001320">
    <property type="entry name" value="Iontro_rcpt_C"/>
</dbReference>
<dbReference type="Proteomes" id="UP001233999">
    <property type="component" value="Unassembled WGS sequence"/>
</dbReference>
<evidence type="ECO:0000256" key="6">
    <source>
        <dbReference type="ARBA" id="ARBA00023065"/>
    </source>
</evidence>
<evidence type="ECO:0000256" key="1">
    <source>
        <dbReference type="ARBA" id="ARBA00004141"/>
    </source>
</evidence>
<keyword evidence="10" id="KW-1071">Ligand-gated ion channel</keyword>
<feature type="domain" description="Ionotropic glutamate receptor L-glutamate and glycine-binding" evidence="14">
    <location>
        <begin position="71"/>
        <end position="133"/>
    </location>
</feature>
<evidence type="ECO:0000256" key="12">
    <source>
        <dbReference type="SAM" id="Phobius"/>
    </source>
</evidence>
<evidence type="ECO:0000256" key="9">
    <source>
        <dbReference type="ARBA" id="ARBA00023180"/>
    </source>
</evidence>
<dbReference type="GO" id="GO:0015276">
    <property type="term" value="F:ligand-gated monoatomic ion channel activity"/>
    <property type="evidence" value="ECO:0007669"/>
    <property type="project" value="InterPro"/>
</dbReference>
<dbReference type="InterPro" id="IPR019594">
    <property type="entry name" value="Glu/Gly-bd"/>
</dbReference>
<reference evidence="15" key="2">
    <citation type="submission" date="2023-05" db="EMBL/GenBank/DDBJ databases">
        <authorList>
            <person name="Fouks B."/>
        </authorList>
    </citation>
    <scope>NUCLEOTIDE SEQUENCE</scope>
    <source>
        <strain evidence="15">Stay&amp;Tobe</strain>
        <tissue evidence="15">Testes</tissue>
    </source>
</reference>
<keyword evidence="5 12" id="KW-1133">Transmembrane helix</keyword>
<dbReference type="Pfam" id="PF00060">
    <property type="entry name" value="Lig_chan"/>
    <property type="match status" value="1"/>
</dbReference>
<evidence type="ECO:0000259" key="14">
    <source>
        <dbReference type="SMART" id="SM00918"/>
    </source>
</evidence>
<accession>A0AAD7ZFW1</accession>
<dbReference type="SMART" id="SM00918">
    <property type="entry name" value="Lig_chan-Glu_bd"/>
    <property type="match status" value="1"/>
</dbReference>
<keyword evidence="16" id="KW-1185">Reference proteome</keyword>
<keyword evidence="3" id="KW-0813">Transport</keyword>
<gene>
    <name evidence="15" type="ORF">L9F63_004652</name>
</gene>
<feature type="transmembrane region" description="Helical" evidence="12">
    <location>
        <begin position="190"/>
        <end position="209"/>
    </location>
</feature>
<keyword evidence="8" id="KW-0675">Receptor</keyword>
<evidence type="ECO:0000256" key="11">
    <source>
        <dbReference type="ARBA" id="ARBA00023303"/>
    </source>
</evidence>
<dbReference type="FunFam" id="1.10.287.70:FF:000134">
    <property type="entry name" value="Glutamate receptor, ionotropic kainate"/>
    <property type="match status" value="1"/>
</dbReference>
<dbReference type="SUPFAM" id="SSF53850">
    <property type="entry name" value="Periplasmic binding protein-like II"/>
    <property type="match status" value="1"/>
</dbReference>
<evidence type="ECO:0000256" key="2">
    <source>
        <dbReference type="ARBA" id="ARBA00008685"/>
    </source>
</evidence>
<dbReference type="SMART" id="SM00079">
    <property type="entry name" value="PBPe"/>
    <property type="match status" value="1"/>
</dbReference>
<evidence type="ECO:0000313" key="15">
    <source>
        <dbReference type="EMBL" id="KAJ9579726.1"/>
    </source>
</evidence>
<evidence type="ECO:0000259" key="13">
    <source>
        <dbReference type="SMART" id="SM00079"/>
    </source>
</evidence>
<name>A0AAD7ZFW1_DIPPU</name>
<keyword evidence="4 12" id="KW-0812">Transmembrane</keyword>
<evidence type="ECO:0000256" key="7">
    <source>
        <dbReference type="ARBA" id="ARBA00023136"/>
    </source>
</evidence>
<dbReference type="FunFam" id="3.40.190.10:FF:000072">
    <property type="entry name" value="glutamate receptor ionotropic, kainate 4"/>
    <property type="match status" value="1"/>
</dbReference>
<evidence type="ECO:0000256" key="8">
    <source>
        <dbReference type="ARBA" id="ARBA00023170"/>
    </source>
</evidence>
<keyword evidence="6" id="KW-0406">Ion transport</keyword>
<protein>
    <submittedName>
        <fullName evidence="15">Uncharacterized protein</fullName>
    </submittedName>
</protein>
<evidence type="ECO:0000256" key="5">
    <source>
        <dbReference type="ARBA" id="ARBA00022989"/>
    </source>
</evidence>
<reference evidence="15" key="1">
    <citation type="journal article" date="2023" name="IScience">
        <title>Live-bearing cockroach genome reveals convergent evolutionary mechanisms linked to viviparity in insects and beyond.</title>
        <authorList>
            <person name="Fouks B."/>
            <person name="Harrison M.C."/>
            <person name="Mikhailova A.A."/>
            <person name="Marchal E."/>
            <person name="English S."/>
            <person name="Carruthers M."/>
            <person name="Jennings E.C."/>
            <person name="Chiamaka E.L."/>
            <person name="Frigard R.A."/>
            <person name="Pippel M."/>
            <person name="Attardo G.M."/>
            <person name="Benoit J.B."/>
            <person name="Bornberg-Bauer E."/>
            <person name="Tobe S.S."/>
        </authorList>
    </citation>
    <scope>NUCLEOTIDE SEQUENCE</scope>
    <source>
        <strain evidence="15">Stay&amp;Tobe</strain>
    </source>
</reference>
<proteinExistence type="inferred from homology"/>
<feature type="domain" description="Ionotropic glutamate receptor C-terminal" evidence="13">
    <location>
        <begin position="61"/>
        <end position="268"/>
    </location>
</feature>
<keyword evidence="11" id="KW-0407">Ion channel</keyword>
<evidence type="ECO:0000256" key="4">
    <source>
        <dbReference type="ARBA" id="ARBA00022692"/>
    </source>
</evidence>
<keyword evidence="9" id="KW-0325">Glycoprotein</keyword>
<dbReference type="Gene3D" id="1.10.287.70">
    <property type="match status" value="1"/>
</dbReference>